<accession>A0A0E0P5U7</accession>
<dbReference type="Gramene" id="ORUFI04G04640.1">
    <property type="protein sequence ID" value="ORUFI04G04640.1"/>
    <property type="gene ID" value="ORUFI04G04640"/>
</dbReference>
<evidence type="ECO:0000313" key="1">
    <source>
        <dbReference type="EnsemblPlants" id="ORUFI04G04640.1"/>
    </source>
</evidence>
<dbReference type="AlphaFoldDB" id="A0A0E0P5U7"/>
<organism evidence="1 2">
    <name type="scientific">Oryza rufipogon</name>
    <name type="common">Brownbeard rice</name>
    <name type="synonym">Asian wild rice</name>
    <dbReference type="NCBI Taxonomy" id="4529"/>
    <lineage>
        <taxon>Eukaryota</taxon>
        <taxon>Viridiplantae</taxon>
        <taxon>Streptophyta</taxon>
        <taxon>Embryophyta</taxon>
        <taxon>Tracheophyta</taxon>
        <taxon>Spermatophyta</taxon>
        <taxon>Magnoliopsida</taxon>
        <taxon>Liliopsida</taxon>
        <taxon>Poales</taxon>
        <taxon>Poaceae</taxon>
        <taxon>BOP clade</taxon>
        <taxon>Oryzoideae</taxon>
        <taxon>Oryzeae</taxon>
        <taxon>Oryzinae</taxon>
        <taxon>Oryza</taxon>
    </lineage>
</organism>
<reference evidence="1" key="2">
    <citation type="submission" date="2015-06" db="UniProtKB">
        <authorList>
            <consortium name="EnsemblPlants"/>
        </authorList>
    </citation>
    <scope>IDENTIFICATION</scope>
</reference>
<dbReference type="Proteomes" id="UP000008022">
    <property type="component" value="Unassembled WGS sequence"/>
</dbReference>
<sequence length="97" mass="11091">MSNCGSPTKMLYVHQLTKIVSSDCVLSLLKQELAGYLLPIARGPELRAQWVVDWWLSTREHNARIFDQKTSTAAQLFADIKDGNLHLEGSWWSEQLF</sequence>
<dbReference type="EnsemblPlants" id="ORUFI04G04640.1">
    <property type="protein sequence ID" value="ORUFI04G04640.1"/>
    <property type="gene ID" value="ORUFI04G04640"/>
</dbReference>
<reference evidence="2" key="1">
    <citation type="submission" date="2013-06" db="EMBL/GenBank/DDBJ databases">
        <authorList>
            <person name="Zhao Q."/>
        </authorList>
    </citation>
    <scope>NUCLEOTIDE SEQUENCE</scope>
    <source>
        <strain evidence="2">cv. W1943</strain>
    </source>
</reference>
<keyword evidence="2" id="KW-1185">Reference proteome</keyword>
<protein>
    <submittedName>
        <fullName evidence="1">Uncharacterized protein</fullName>
    </submittedName>
</protein>
<dbReference type="HOGENOM" id="CLU_2350429_0_0_1"/>
<proteinExistence type="predicted"/>
<name>A0A0E0P5U7_ORYRU</name>
<evidence type="ECO:0000313" key="2">
    <source>
        <dbReference type="Proteomes" id="UP000008022"/>
    </source>
</evidence>